<accession>A0A368W762</accession>
<feature type="region of interest" description="Disordered" evidence="2">
    <location>
        <begin position="52"/>
        <end position="74"/>
    </location>
</feature>
<gene>
    <name evidence="4" type="ORF">DFP97_101165</name>
</gene>
<organism evidence="4 5">
    <name type="scientific">Paenibacillus prosopidis</name>
    <dbReference type="NCBI Taxonomy" id="630520"/>
    <lineage>
        <taxon>Bacteria</taxon>
        <taxon>Bacillati</taxon>
        <taxon>Bacillota</taxon>
        <taxon>Bacilli</taxon>
        <taxon>Bacillales</taxon>
        <taxon>Paenibacillaceae</taxon>
        <taxon>Paenibacillus</taxon>
    </lineage>
</organism>
<name>A0A368W762_9BACL</name>
<keyword evidence="5" id="KW-1185">Reference proteome</keyword>
<evidence type="ECO:0000313" key="4">
    <source>
        <dbReference type="EMBL" id="RCW51822.1"/>
    </source>
</evidence>
<dbReference type="AlphaFoldDB" id="A0A368W762"/>
<evidence type="ECO:0000256" key="3">
    <source>
        <dbReference type="SAM" id="Phobius"/>
    </source>
</evidence>
<evidence type="ECO:0000313" key="5">
    <source>
        <dbReference type="Proteomes" id="UP000252415"/>
    </source>
</evidence>
<reference evidence="4 5" key="1">
    <citation type="submission" date="2018-07" db="EMBL/GenBank/DDBJ databases">
        <title>Genomic Encyclopedia of Type Strains, Phase III (KMG-III): the genomes of soil and plant-associated and newly described type strains.</title>
        <authorList>
            <person name="Whitman W."/>
        </authorList>
    </citation>
    <scope>NUCLEOTIDE SEQUENCE [LARGE SCALE GENOMIC DNA]</scope>
    <source>
        <strain evidence="4 5">CECT 7506</strain>
    </source>
</reference>
<dbReference type="EMBL" id="QPJD01000001">
    <property type="protein sequence ID" value="RCW51822.1"/>
    <property type="molecule type" value="Genomic_DNA"/>
</dbReference>
<dbReference type="OrthoDB" id="1822804at2"/>
<keyword evidence="1" id="KW-0175">Coiled coil</keyword>
<dbReference type="InterPro" id="IPR047676">
    <property type="entry name" value="FxLYD_dom"/>
</dbReference>
<keyword evidence="3" id="KW-1133">Transmembrane helix</keyword>
<evidence type="ECO:0000256" key="2">
    <source>
        <dbReference type="SAM" id="MobiDB-lite"/>
    </source>
</evidence>
<feature type="coiled-coil region" evidence="1">
    <location>
        <begin position="282"/>
        <end position="321"/>
    </location>
</feature>
<dbReference type="NCBIfam" id="NF038353">
    <property type="entry name" value="FxLYD_dom"/>
    <property type="match status" value="1"/>
</dbReference>
<dbReference type="SUPFAM" id="SSF48452">
    <property type="entry name" value="TPR-like"/>
    <property type="match status" value="1"/>
</dbReference>
<keyword evidence="3" id="KW-0472">Membrane</keyword>
<proteinExistence type="predicted"/>
<evidence type="ECO:0008006" key="6">
    <source>
        <dbReference type="Google" id="ProtNLM"/>
    </source>
</evidence>
<sequence>MYCHHCGKKQTADAVYCSQCGRQLLDEDADAAIGSEMAAGLSETAASIETSIETEPSNRETIVPNGSRKQSGGGSAWTWLTPIALAVVTASSVFTYYIYQSGINDEVIKLQTQAKTEALAGKYAEALATLKEAADARPGFAAIQADAAIVAHAAELEQSVAAAGKKLEEQKLSEAEQTLEQVKDGLKGHSEPVYAKVKEQLEACSLKHSVMKLKEELAELKTVDELAAKLNVANHLDGEEAAAIREQFVAKIVDVSYSEAEALLEQRNYTDALDVTARALAFAKDDERLTALEKRINQEQAQYEKTEQQRLEQAMQKAAEEDLKNQTAAVEVVHIETTLDEFGDLTIEAELKNGATRPIYSVTVEYTVYDSNGLEVGSGKAEASPNYIEPGEKMSFTGTVYGVHVENTNVVVDHATWYLD</sequence>
<feature type="transmembrane region" description="Helical" evidence="3">
    <location>
        <begin position="77"/>
        <end position="99"/>
    </location>
</feature>
<comment type="caution">
    <text evidence="4">The sequence shown here is derived from an EMBL/GenBank/DDBJ whole genome shotgun (WGS) entry which is preliminary data.</text>
</comment>
<dbReference type="InterPro" id="IPR011990">
    <property type="entry name" value="TPR-like_helical_dom_sf"/>
</dbReference>
<protein>
    <recommendedName>
        <fullName evidence="6">Zinc-ribbon domain-containing protein</fullName>
    </recommendedName>
</protein>
<evidence type="ECO:0000256" key="1">
    <source>
        <dbReference type="SAM" id="Coils"/>
    </source>
</evidence>
<dbReference type="RefSeq" id="WP_114378078.1">
    <property type="nucleotide sequence ID" value="NZ_QPJD01000001.1"/>
</dbReference>
<keyword evidence="3" id="KW-0812">Transmembrane</keyword>
<dbReference type="Proteomes" id="UP000252415">
    <property type="component" value="Unassembled WGS sequence"/>
</dbReference>
<feature type="coiled-coil region" evidence="1">
    <location>
        <begin position="153"/>
        <end position="185"/>
    </location>
</feature>